<dbReference type="Gene3D" id="3.40.50.450">
    <property type="match status" value="1"/>
</dbReference>
<sequence>MIFPAIFQINANFKYRNHFILSRSLDLPATEGVDALAQELAKLQDKGKRRIAFLGTRHVPVVDIHLIELIARSLAEEGHNIVTSGSQGVNATVIRAVLDINPSLLTVLLPQSLDRQVPEIKDQLERVIHLVEKSENDELPLPLASSLCNQEIITRCDQLICFAFHDSETLLNSCRCAEEMGKVVSLLFFD</sequence>
<dbReference type="AlphaFoldDB" id="A0A0A2B1E9"/>
<reference evidence="2" key="1">
    <citation type="journal article" date="2014" name="Sci. Data">
        <title>Genomes of diverse isolates of the marine cyanobacterium Prochlorococcus.</title>
        <authorList>
            <person name="Biller S."/>
            <person name="Berube P."/>
            <person name="Thompson J."/>
            <person name="Kelly L."/>
            <person name="Roggensack S."/>
            <person name="Awad L."/>
            <person name="Roache-Johnson K."/>
            <person name="Ding H."/>
            <person name="Giovannoni S.J."/>
            <person name="Moore L.R."/>
            <person name="Chisholm S.W."/>
        </authorList>
    </citation>
    <scope>NUCLEOTIDE SEQUENCE [LARGE SCALE GENOMIC DNA]</scope>
</reference>
<evidence type="ECO:0008006" key="3">
    <source>
        <dbReference type="Google" id="ProtNLM"/>
    </source>
</evidence>
<accession>A0A0A2B1E9</accession>
<gene>
    <name evidence="1" type="ORF">EV01_0957</name>
</gene>
<dbReference type="Proteomes" id="UP000030481">
    <property type="component" value="Unassembled WGS sequence"/>
</dbReference>
<evidence type="ECO:0000313" key="1">
    <source>
        <dbReference type="EMBL" id="KGG07681.1"/>
    </source>
</evidence>
<dbReference type="SUPFAM" id="SSF102405">
    <property type="entry name" value="MCP/YpsA-like"/>
    <property type="match status" value="1"/>
</dbReference>
<comment type="caution">
    <text evidence="1">The sequence shown here is derived from an EMBL/GenBank/DDBJ whole genome shotgun (WGS) entry which is preliminary data.</text>
</comment>
<organism evidence="1 2">
    <name type="scientific">Prochlorococcus marinus str. MIT 9401</name>
    <dbReference type="NCBI Taxonomy" id="167551"/>
    <lineage>
        <taxon>Bacteria</taxon>
        <taxon>Bacillati</taxon>
        <taxon>Cyanobacteriota</taxon>
        <taxon>Cyanophyceae</taxon>
        <taxon>Synechococcales</taxon>
        <taxon>Prochlorococcaceae</taxon>
        <taxon>Prochlorococcus</taxon>
    </lineage>
</organism>
<protein>
    <recommendedName>
        <fullName evidence="3">Cyanobacteria-specific protein</fullName>
    </recommendedName>
</protein>
<proteinExistence type="predicted"/>
<dbReference type="EMBL" id="JNAR01000013">
    <property type="protein sequence ID" value="KGG07681.1"/>
    <property type="molecule type" value="Genomic_DNA"/>
</dbReference>
<evidence type="ECO:0000313" key="2">
    <source>
        <dbReference type="Proteomes" id="UP000030481"/>
    </source>
</evidence>
<name>A0A0A2B1E9_PROMR</name>